<dbReference type="Proteomes" id="UP000245212">
    <property type="component" value="Unassembled WGS sequence"/>
</dbReference>
<name>A0A2V1JYH1_9BURK</name>
<dbReference type="RefSeq" id="WP_109061221.1">
    <property type="nucleotide sequence ID" value="NZ_QETA01000002.1"/>
</dbReference>
<dbReference type="EMBL" id="QETA01000002">
    <property type="protein sequence ID" value="PWF23942.1"/>
    <property type="molecule type" value="Genomic_DNA"/>
</dbReference>
<dbReference type="GO" id="GO:0008972">
    <property type="term" value="F:phosphomethylpyrimidine kinase activity"/>
    <property type="evidence" value="ECO:0007669"/>
    <property type="project" value="TreeGrafter"/>
</dbReference>
<dbReference type="GO" id="GO:0009228">
    <property type="term" value="P:thiamine biosynthetic process"/>
    <property type="evidence" value="ECO:0007669"/>
    <property type="project" value="TreeGrafter"/>
</dbReference>
<protein>
    <submittedName>
        <fullName evidence="2">Hydroxymethylpyrimidine/phosphomethylpyrimidine kinase</fullName>
    </submittedName>
</protein>
<dbReference type="GO" id="GO:0005829">
    <property type="term" value="C:cytosol"/>
    <property type="evidence" value="ECO:0007669"/>
    <property type="project" value="TreeGrafter"/>
</dbReference>
<dbReference type="Pfam" id="PF08543">
    <property type="entry name" value="Phos_pyr_kin"/>
    <property type="match status" value="1"/>
</dbReference>
<keyword evidence="2" id="KW-0808">Transferase</keyword>
<dbReference type="PANTHER" id="PTHR20858:SF17">
    <property type="entry name" value="HYDROXYMETHYLPYRIMIDINE_PHOSPHOMETHYLPYRIMIDINE KINASE THI20-RELATED"/>
    <property type="match status" value="1"/>
</dbReference>
<sequence>MGYFTGIGERSVTLAASPSIVLAFGPFDPSGADGLPADAVTCGALGCHGLSVLSGILVQDSTGPESAQALSPELIDDQARSLLEDMPVQAFKAGAVYTPEAASVIAQIAADYSETPLVLHLGAGLLPTEDAAEADADEALHEAILELLLPQAHITVVEHHLLTRWLDEGLLPRGDSDADDPAQILIDNGAQWVLTLGQPAPQGGLINLLLGPSRQTASWPCMPAQPRTHDTAGLTATALAAYVARGNDMRDATEQALRYARQALEHSFQPGMGLRMPRRFAAEV</sequence>
<evidence type="ECO:0000259" key="1">
    <source>
        <dbReference type="Pfam" id="PF08543"/>
    </source>
</evidence>
<dbReference type="GO" id="GO:0008902">
    <property type="term" value="F:hydroxymethylpyrimidine kinase activity"/>
    <property type="evidence" value="ECO:0007669"/>
    <property type="project" value="TreeGrafter"/>
</dbReference>
<proteinExistence type="predicted"/>
<feature type="domain" description="Pyridoxamine kinase/Phosphomethylpyrimidine kinase" evidence="1">
    <location>
        <begin position="28"/>
        <end position="273"/>
    </location>
</feature>
<dbReference type="UniPathway" id="UPA00060">
    <property type="reaction ID" value="UER00138"/>
</dbReference>
<comment type="caution">
    <text evidence="2">The sequence shown here is derived from an EMBL/GenBank/DDBJ whole genome shotgun (WGS) entry which is preliminary data.</text>
</comment>
<dbReference type="PANTHER" id="PTHR20858">
    <property type="entry name" value="PHOSPHOMETHYLPYRIMIDINE KINASE"/>
    <property type="match status" value="1"/>
</dbReference>
<accession>A0A2V1JYH1</accession>
<gene>
    <name evidence="2" type="ORF">DD235_06320</name>
</gene>
<evidence type="ECO:0000313" key="2">
    <source>
        <dbReference type="EMBL" id="PWF23942.1"/>
    </source>
</evidence>
<organism evidence="2 3">
    <name type="scientific">Corticimicrobacter populi</name>
    <dbReference type="NCBI Taxonomy" id="2175229"/>
    <lineage>
        <taxon>Bacteria</taxon>
        <taxon>Pseudomonadati</taxon>
        <taxon>Pseudomonadota</taxon>
        <taxon>Betaproteobacteria</taxon>
        <taxon>Burkholderiales</taxon>
        <taxon>Alcaligenaceae</taxon>
        <taxon>Corticimicrobacter</taxon>
    </lineage>
</organism>
<dbReference type="AlphaFoldDB" id="A0A2V1JYH1"/>
<dbReference type="Gene3D" id="3.40.1190.20">
    <property type="match status" value="1"/>
</dbReference>
<dbReference type="InterPro" id="IPR013749">
    <property type="entry name" value="PM/HMP-P_kinase-1"/>
</dbReference>
<reference evidence="3" key="1">
    <citation type="submission" date="2018-05" db="EMBL/GenBank/DDBJ databases">
        <authorList>
            <person name="Li Y."/>
        </authorList>
    </citation>
    <scope>NUCLEOTIDE SEQUENCE [LARGE SCALE GENOMIC DNA]</scope>
    <source>
        <strain evidence="3">3d-2-2</strain>
    </source>
</reference>
<evidence type="ECO:0000313" key="3">
    <source>
        <dbReference type="Proteomes" id="UP000245212"/>
    </source>
</evidence>
<keyword evidence="2" id="KW-0418">Kinase</keyword>
<dbReference type="SUPFAM" id="SSF53613">
    <property type="entry name" value="Ribokinase-like"/>
    <property type="match status" value="1"/>
</dbReference>
<keyword evidence="3" id="KW-1185">Reference proteome</keyword>
<dbReference type="InterPro" id="IPR029056">
    <property type="entry name" value="Ribokinase-like"/>
</dbReference>
<dbReference type="GO" id="GO:0009229">
    <property type="term" value="P:thiamine diphosphate biosynthetic process"/>
    <property type="evidence" value="ECO:0007669"/>
    <property type="project" value="UniProtKB-UniPathway"/>
</dbReference>